<name>B7PCD4_IXOSC</name>
<organism>
    <name type="scientific">Ixodes scapularis</name>
    <name type="common">Black-legged tick</name>
    <name type="synonym">Deer tick</name>
    <dbReference type="NCBI Taxonomy" id="6945"/>
    <lineage>
        <taxon>Eukaryota</taxon>
        <taxon>Metazoa</taxon>
        <taxon>Ecdysozoa</taxon>
        <taxon>Arthropoda</taxon>
        <taxon>Chelicerata</taxon>
        <taxon>Arachnida</taxon>
        <taxon>Acari</taxon>
        <taxon>Parasitiformes</taxon>
        <taxon>Ixodida</taxon>
        <taxon>Ixodoidea</taxon>
        <taxon>Ixodidae</taxon>
        <taxon>Ixodinae</taxon>
        <taxon>Ixodes</taxon>
    </lineage>
</organism>
<feature type="region of interest" description="Disordered" evidence="1">
    <location>
        <begin position="68"/>
        <end position="93"/>
    </location>
</feature>
<evidence type="ECO:0000313" key="2">
    <source>
        <dbReference type="EMBL" id="EEC04256.1"/>
    </source>
</evidence>
<protein>
    <submittedName>
        <fullName evidence="2 3">Uncharacterized protein</fullName>
    </submittedName>
</protein>
<accession>B7PCD4</accession>
<reference evidence="3" key="2">
    <citation type="submission" date="2020-05" db="UniProtKB">
        <authorList>
            <consortium name="EnsemblMetazoa"/>
        </authorList>
    </citation>
    <scope>IDENTIFICATION</scope>
    <source>
        <strain evidence="3">wikel</strain>
    </source>
</reference>
<proteinExistence type="predicted"/>
<dbReference type="EMBL" id="ABJB010210091">
    <property type="status" value="NOT_ANNOTATED_CDS"/>
    <property type="molecule type" value="Genomic_DNA"/>
</dbReference>
<dbReference type="EMBL" id="DS683101">
    <property type="protein sequence ID" value="EEC04256.1"/>
    <property type="molecule type" value="Genomic_DNA"/>
</dbReference>
<dbReference type="EMBL" id="ABJB010393711">
    <property type="status" value="NOT_ANNOTATED_CDS"/>
    <property type="molecule type" value="Genomic_DNA"/>
</dbReference>
<dbReference type="InParanoid" id="B7PCD4"/>
<dbReference type="EnsemblMetazoa" id="ISCW001979-RA">
    <property type="protein sequence ID" value="ISCW001979-PA"/>
    <property type="gene ID" value="ISCW001979"/>
</dbReference>
<sequence>MEESRLLQELGSHPLGSFCGAGSEAQFVTTKTRHLYLKFKLDSDVEDGYFFIRIDAITDVYGRPVVSKPLDSQSDDVDDQSGGGKVVGGKEVKKGSHPWQVDLNFVNIISTQCLGLLS</sequence>
<evidence type="ECO:0000313" key="4">
    <source>
        <dbReference type="Proteomes" id="UP000001555"/>
    </source>
</evidence>
<gene>
    <name evidence="2" type="ORF">IscW_ISCW001979</name>
</gene>
<dbReference type="AlphaFoldDB" id="B7PCD4"/>
<dbReference type="EMBL" id="ABJB010430440">
    <property type="status" value="NOT_ANNOTATED_CDS"/>
    <property type="molecule type" value="Genomic_DNA"/>
</dbReference>
<dbReference type="VEuPathDB" id="VectorBase:ISCI001979"/>
<dbReference type="PaxDb" id="6945-B7PCD4"/>
<keyword evidence="4" id="KW-1185">Reference proteome</keyword>
<evidence type="ECO:0000313" key="3">
    <source>
        <dbReference type="EnsemblMetazoa" id="ISCW001979-PA"/>
    </source>
</evidence>
<dbReference type="VEuPathDB" id="VectorBase:ISCW001979"/>
<dbReference type="Proteomes" id="UP000001555">
    <property type="component" value="Unassembled WGS sequence"/>
</dbReference>
<dbReference type="EMBL" id="ABJB011016007">
    <property type="status" value="NOT_ANNOTATED_CDS"/>
    <property type="molecule type" value="Genomic_DNA"/>
</dbReference>
<dbReference type="HOGENOM" id="CLU_2075727_0_0_1"/>
<evidence type="ECO:0000256" key="1">
    <source>
        <dbReference type="SAM" id="MobiDB-lite"/>
    </source>
</evidence>
<dbReference type="OrthoDB" id="9981647at2759"/>
<dbReference type="VEuPathDB" id="VectorBase:ISCP_005948"/>
<reference evidence="2 4" key="1">
    <citation type="submission" date="2008-03" db="EMBL/GenBank/DDBJ databases">
        <title>Annotation of Ixodes scapularis.</title>
        <authorList>
            <consortium name="Ixodes scapularis Genome Project Consortium"/>
            <person name="Caler E."/>
            <person name="Hannick L.I."/>
            <person name="Bidwell S."/>
            <person name="Joardar V."/>
            <person name="Thiagarajan M."/>
            <person name="Amedeo P."/>
            <person name="Galinsky K.J."/>
            <person name="Schobel S."/>
            <person name="Inman J."/>
            <person name="Hostetler J."/>
            <person name="Miller J."/>
            <person name="Hammond M."/>
            <person name="Megy K."/>
            <person name="Lawson D."/>
            <person name="Kodira C."/>
            <person name="Sutton G."/>
            <person name="Meyer J."/>
            <person name="Hill C.A."/>
            <person name="Birren B."/>
            <person name="Nene V."/>
            <person name="Collins F."/>
            <person name="Alarcon-Chaidez F."/>
            <person name="Wikel S."/>
            <person name="Strausberg R."/>
        </authorList>
    </citation>
    <scope>NUCLEOTIDE SEQUENCE [LARGE SCALE GENOMIC DNA]</scope>
    <source>
        <strain evidence="4">Wikel</strain>
        <strain evidence="2">Wikel colony</strain>
    </source>
</reference>